<feature type="transmembrane region" description="Helical" evidence="1">
    <location>
        <begin position="189"/>
        <end position="207"/>
    </location>
</feature>
<evidence type="ECO:0000256" key="1">
    <source>
        <dbReference type="SAM" id="Phobius"/>
    </source>
</evidence>
<dbReference type="RefSeq" id="WP_386413216.1">
    <property type="nucleotide sequence ID" value="NZ_JBHSZO010000008.1"/>
</dbReference>
<feature type="transmembrane region" description="Helical" evidence="1">
    <location>
        <begin position="162"/>
        <end position="184"/>
    </location>
</feature>
<protein>
    <submittedName>
        <fullName evidence="2">ABC transporter permease</fullName>
    </submittedName>
</protein>
<keyword evidence="1" id="KW-1133">Transmembrane helix</keyword>
<name>A0ABW2GAX3_9ACTN</name>
<sequence>MSAALLHGTRWVDVRLYRRVLWAAGGLLLAAGAFVGWLRWAAEAYPERCDARECDTFLGFMSASELLSTAMSRGAVLLLAVPLVVGAFVAGPMVARELESGTYQVAWSQGVTPVRWLVSKVTTAAVVVTAGGLALMGLFRLGAWNFRDTANLNWYDRGPYELFGPAFVAYCLLGVAVGALTGLLVRRTLLALAASGLVTGIVLYGIGSWRWDLYPVHTAGGAGRTRSQEWSGDMPSGIMLVDEGVRNAAGYAALRVLRARTA</sequence>
<proteinExistence type="predicted"/>
<feature type="transmembrane region" description="Helical" evidence="1">
    <location>
        <begin position="20"/>
        <end position="38"/>
    </location>
</feature>
<accession>A0ABW2GAX3</accession>
<gene>
    <name evidence="2" type="ORF">ACFQLX_07230</name>
</gene>
<dbReference type="Proteomes" id="UP001596413">
    <property type="component" value="Unassembled WGS sequence"/>
</dbReference>
<keyword evidence="1" id="KW-0472">Membrane</keyword>
<feature type="transmembrane region" description="Helical" evidence="1">
    <location>
        <begin position="75"/>
        <end position="95"/>
    </location>
</feature>
<reference evidence="3" key="1">
    <citation type="journal article" date="2019" name="Int. J. Syst. Evol. Microbiol.">
        <title>The Global Catalogue of Microorganisms (GCM) 10K type strain sequencing project: providing services to taxonomists for standard genome sequencing and annotation.</title>
        <authorList>
            <consortium name="The Broad Institute Genomics Platform"/>
            <consortium name="The Broad Institute Genome Sequencing Center for Infectious Disease"/>
            <person name="Wu L."/>
            <person name="Ma J."/>
        </authorList>
    </citation>
    <scope>NUCLEOTIDE SEQUENCE [LARGE SCALE GENOMIC DNA]</scope>
    <source>
        <strain evidence="3">CGMCC 1.13681</strain>
    </source>
</reference>
<feature type="transmembrane region" description="Helical" evidence="1">
    <location>
        <begin position="116"/>
        <end position="142"/>
    </location>
</feature>
<evidence type="ECO:0000313" key="2">
    <source>
        <dbReference type="EMBL" id="MFC7217960.1"/>
    </source>
</evidence>
<evidence type="ECO:0000313" key="3">
    <source>
        <dbReference type="Proteomes" id="UP001596413"/>
    </source>
</evidence>
<dbReference type="EMBL" id="JBHSZO010000008">
    <property type="protein sequence ID" value="MFC7217960.1"/>
    <property type="molecule type" value="Genomic_DNA"/>
</dbReference>
<keyword evidence="3" id="KW-1185">Reference proteome</keyword>
<comment type="caution">
    <text evidence="2">The sequence shown here is derived from an EMBL/GenBank/DDBJ whole genome shotgun (WGS) entry which is preliminary data.</text>
</comment>
<organism evidence="2 3">
    <name type="scientific">Streptomyces polyrhachis</name>
    <dbReference type="NCBI Taxonomy" id="1282885"/>
    <lineage>
        <taxon>Bacteria</taxon>
        <taxon>Bacillati</taxon>
        <taxon>Actinomycetota</taxon>
        <taxon>Actinomycetes</taxon>
        <taxon>Kitasatosporales</taxon>
        <taxon>Streptomycetaceae</taxon>
        <taxon>Streptomyces</taxon>
    </lineage>
</organism>
<keyword evidence="1" id="KW-0812">Transmembrane</keyword>